<dbReference type="RefSeq" id="WP_043572877.1">
    <property type="nucleotide sequence ID" value="NZ_CP142381.1"/>
</dbReference>
<feature type="transmembrane region" description="Helical" evidence="1">
    <location>
        <begin position="12"/>
        <end position="30"/>
    </location>
</feature>
<name>A0ABS7FA22_9NEIS</name>
<dbReference type="Proteomes" id="UP000711178">
    <property type="component" value="Unassembled WGS sequence"/>
</dbReference>
<dbReference type="EMBL" id="JAHDTB010000001">
    <property type="protein sequence ID" value="MBW8286138.1"/>
    <property type="molecule type" value="Genomic_DNA"/>
</dbReference>
<evidence type="ECO:0000256" key="1">
    <source>
        <dbReference type="SAM" id="Phobius"/>
    </source>
</evidence>
<organism evidence="2 3">
    <name type="scientific">Chromobacterium subtsugae</name>
    <dbReference type="NCBI Taxonomy" id="251747"/>
    <lineage>
        <taxon>Bacteria</taxon>
        <taxon>Pseudomonadati</taxon>
        <taxon>Pseudomonadota</taxon>
        <taxon>Betaproteobacteria</taxon>
        <taxon>Neisseriales</taxon>
        <taxon>Chromobacteriaceae</taxon>
        <taxon>Chromobacterium</taxon>
    </lineage>
</organism>
<evidence type="ECO:0008006" key="4">
    <source>
        <dbReference type="Google" id="ProtNLM"/>
    </source>
</evidence>
<feature type="transmembrane region" description="Helical" evidence="1">
    <location>
        <begin position="67"/>
        <end position="91"/>
    </location>
</feature>
<protein>
    <recommendedName>
        <fullName evidence="4">Tat pathway signal protein</fullName>
    </recommendedName>
</protein>
<keyword evidence="1" id="KW-1133">Transmembrane helix</keyword>
<sequence length="96" mass="10285">MPWIHPELIPLIALLALYAASLLYALRLAWRTRGLRWLACASLLIAGFLAMLLARPATPDSGEMPPGFGLGALLALAGIGAAAGGAVWRALRRRRR</sequence>
<keyword evidence="3" id="KW-1185">Reference proteome</keyword>
<accession>A0ABS7FA22</accession>
<evidence type="ECO:0000313" key="2">
    <source>
        <dbReference type="EMBL" id="MBW8286138.1"/>
    </source>
</evidence>
<proteinExistence type="predicted"/>
<comment type="caution">
    <text evidence="2">The sequence shown here is derived from an EMBL/GenBank/DDBJ whole genome shotgun (WGS) entry which is preliminary data.</text>
</comment>
<feature type="transmembrane region" description="Helical" evidence="1">
    <location>
        <begin position="37"/>
        <end position="55"/>
    </location>
</feature>
<reference evidence="2 3" key="1">
    <citation type="submission" date="2021-05" db="EMBL/GenBank/DDBJ databases">
        <title>Draft Whole Genome Sequencing Of Biosensor Chromobacterium violaceum Strain CV026 Reveals A Regulatory RNA In Chromobacterium violaceum Phenotype Regulatory Network.</title>
        <authorList>
            <person name="Hong K.W."/>
            <person name="Chan K.G."/>
            <person name="Chang C.-Y."/>
        </authorList>
    </citation>
    <scope>NUCLEOTIDE SEQUENCE [LARGE SCALE GENOMIC DNA]</scope>
    <source>
        <strain evidence="2 3">ATCC 31532</strain>
    </source>
</reference>
<gene>
    <name evidence="2" type="ORF">KIF53_00630</name>
</gene>
<keyword evidence="1" id="KW-0812">Transmembrane</keyword>
<keyword evidence="1" id="KW-0472">Membrane</keyword>
<evidence type="ECO:0000313" key="3">
    <source>
        <dbReference type="Proteomes" id="UP000711178"/>
    </source>
</evidence>
<dbReference type="GeneID" id="89683626"/>